<comment type="caution">
    <text evidence="3">The sequence shown here is derived from an EMBL/GenBank/DDBJ whole genome shotgun (WGS) entry which is preliminary data.</text>
</comment>
<dbReference type="PANTHER" id="PTHR38537">
    <property type="entry name" value="JITTERBUG, ISOFORM N"/>
    <property type="match status" value="1"/>
</dbReference>
<feature type="domain" description="Calponin-homology (CH)" evidence="2">
    <location>
        <begin position="68"/>
        <end position="172"/>
    </location>
</feature>
<evidence type="ECO:0000259" key="2">
    <source>
        <dbReference type="PROSITE" id="PS50021"/>
    </source>
</evidence>
<dbReference type="InterPro" id="IPR036872">
    <property type="entry name" value="CH_dom_sf"/>
</dbReference>
<reference evidence="3 4" key="1">
    <citation type="submission" date="2014-11" db="EMBL/GenBank/DDBJ databases">
        <title>Genetic blueprint of the zoonotic pathogen Toxocara canis.</title>
        <authorList>
            <person name="Zhu X.-Q."/>
            <person name="Korhonen P.K."/>
            <person name="Cai H."/>
            <person name="Young N.D."/>
            <person name="Nejsum P."/>
            <person name="von Samson-Himmelstjerna G."/>
            <person name="Boag P.R."/>
            <person name="Tan P."/>
            <person name="Li Q."/>
            <person name="Min J."/>
            <person name="Yang Y."/>
            <person name="Wang X."/>
            <person name="Fang X."/>
            <person name="Hall R.S."/>
            <person name="Hofmann A."/>
            <person name="Sternberg P.W."/>
            <person name="Jex A.R."/>
            <person name="Gasser R.B."/>
        </authorList>
    </citation>
    <scope>NUCLEOTIDE SEQUENCE [LARGE SCALE GENOMIC DNA]</scope>
    <source>
        <strain evidence="3">PN_DK_2014</strain>
    </source>
</reference>
<name>A0A0B2V7Z8_TOXCA</name>
<evidence type="ECO:0000313" key="4">
    <source>
        <dbReference type="Proteomes" id="UP000031036"/>
    </source>
</evidence>
<protein>
    <recommendedName>
        <fullName evidence="2">Calponin-homology (CH) domain-containing protein</fullName>
    </recommendedName>
</protein>
<organism evidence="3 4">
    <name type="scientific">Toxocara canis</name>
    <name type="common">Canine roundworm</name>
    <dbReference type="NCBI Taxonomy" id="6265"/>
    <lineage>
        <taxon>Eukaryota</taxon>
        <taxon>Metazoa</taxon>
        <taxon>Ecdysozoa</taxon>
        <taxon>Nematoda</taxon>
        <taxon>Chromadorea</taxon>
        <taxon>Rhabditida</taxon>
        <taxon>Spirurina</taxon>
        <taxon>Ascaridomorpha</taxon>
        <taxon>Ascaridoidea</taxon>
        <taxon>Toxocaridae</taxon>
        <taxon>Toxocara</taxon>
    </lineage>
</organism>
<dbReference type="OrthoDB" id="18740at2759"/>
<gene>
    <name evidence="3" type="ORF">Tcan_13704</name>
</gene>
<dbReference type="EMBL" id="JPKZ01002260">
    <property type="protein sequence ID" value="KHN77634.1"/>
    <property type="molecule type" value="Genomic_DNA"/>
</dbReference>
<dbReference type="SUPFAM" id="SSF47576">
    <property type="entry name" value="Calponin-homology domain, CH-domain"/>
    <property type="match status" value="2"/>
</dbReference>
<evidence type="ECO:0000313" key="3">
    <source>
        <dbReference type="EMBL" id="KHN77634.1"/>
    </source>
</evidence>
<dbReference type="Proteomes" id="UP000031036">
    <property type="component" value="Unassembled WGS sequence"/>
</dbReference>
<dbReference type="Gene3D" id="1.10.418.10">
    <property type="entry name" value="Calponin-like domain"/>
    <property type="match status" value="2"/>
</dbReference>
<evidence type="ECO:0000256" key="1">
    <source>
        <dbReference type="ARBA" id="ARBA00022737"/>
    </source>
</evidence>
<dbReference type="GO" id="GO:0030036">
    <property type="term" value="P:actin cytoskeleton organization"/>
    <property type="evidence" value="ECO:0007669"/>
    <property type="project" value="InterPro"/>
</dbReference>
<dbReference type="AlphaFoldDB" id="A0A0B2V7Z8"/>
<dbReference type="InterPro" id="IPR001715">
    <property type="entry name" value="CH_dom"/>
</dbReference>
<dbReference type="GO" id="GO:0051015">
    <property type="term" value="F:actin filament binding"/>
    <property type="evidence" value="ECO:0007669"/>
    <property type="project" value="InterPro"/>
</dbReference>
<dbReference type="PANTHER" id="PTHR38537:SF16">
    <property type="entry name" value="CALPONIN-HOMOLOGY (CH) DOMAIN-CONTAINING PROTEIN"/>
    <property type="match status" value="1"/>
</dbReference>
<proteinExistence type="predicted"/>
<dbReference type="PROSITE" id="PS50021">
    <property type="entry name" value="CH"/>
    <property type="match status" value="1"/>
</dbReference>
<keyword evidence="4" id="KW-1185">Reference proteome</keyword>
<sequence>MPGGQPAGDPSGKQPEIKPRLKNCERAIGLAERYLNVPAIISPGDMSSAELDELSCITYLSYFMKYNGPGYRATLERVRQMVPDMAVHDFEDTWKDGFLLCALVQAAGGKLDGTVDVTPSTHAQRVSNIRKALKAASRLGVSSLVSADDIADPLSDHLGVMALSAALCSFVTPQNDEQITTECLQSQQVNLDLAFSEGNEVDIDELDVVVIGPSGKAYEESEIQLQKSRTINGAVLSIIPVEVGLHKEILTNSFGYRFEFSIDRFNPFFGKVKS</sequence>
<dbReference type="STRING" id="6265.A0A0B2V7Z8"/>
<accession>A0A0B2V7Z8</accession>
<keyword evidence="1" id="KW-0677">Repeat</keyword>
<dbReference type="InterPro" id="IPR044801">
    <property type="entry name" value="Filamin"/>
</dbReference>
<dbReference type="Pfam" id="PF00307">
    <property type="entry name" value="CH"/>
    <property type="match status" value="1"/>
</dbReference>